<accession>A0ABT2ET26</accession>
<feature type="domain" description="PIN" evidence="1">
    <location>
        <begin position="15"/>
        <end position="162"/>
    </location>
</feature>
<dbReference type="Pfam" id="PF01850">
    <property type="entry name" value="PIN"/>
    <property type="match status" value="1"/>
</dbReference>
<sequence>MAERRNFHDALEPIIYLNSSFVIAHCDRGDPFHLECRDFFDRLQAEGAICVVSDFVYNEVAFYILRQALMHEARRTGQRWEDVLRVAPHVFQEAMNRVEIVRADLEQRTLALPVTETARDLAFTLMRQYNLLPTDAYHVAVALDAGVSALASLDEDLLAVDGIVVYMPT</sequence>
<protein>
    <submittedName>
        <fullName evidence="2">Nucleic acid-binding protein</fullName>
    </submittedName>
</protein>
<dbReference type="RefSeq" id="WP_259101963.1">
    <property type="nucleotide sequence ID" value="NZ_CP130454.1"/>
</dbReference>
<comment type="caution">
    <text evidence="2">The sequence shown here is derived from an EMBL/GenBank/DDBJ whole genome shotgun (WGS) entry which is preliminary data.</text>
</comment>
<dbReference type="PANTHER" id="PTHR39677:SF4">
    <property type="entry name" value="RIBONUCLEASE VAPC6"/>
    <property type="match status" value="1"/>
</dbReference>
<dbReference type="InterPro" id="IPR002716">
    <property type="entry name" value="PIN_dom"/>
</dbReference>
<evidence type="ECO:0000259" key="1">
    <source>
        <dbReference type="Pfam" id="PF01850"/>
    </source>
</evidence>
<dbReference type="SUPFAM" id="SSF88723">
    <property type="entry name" value="PIN domain-like"/>
    <property type="match status" value="1"/>
</dbReference>
<keyword evidence="3" id="KW-1185">Reference proteome</keyword>
<organism evidence="2 3">
    <name type="scientific">Candidatus Fervidibacter sacchari</name>
    <dbReference type="NCBI Taxonomy" id="1448929"/>
    <lineage>
        <taxon>Bacteria</taxon>
        <taxon>Candidatus Fervidibacterota</taxon>
        <taxon>Candidatus Fervidibacter</taxon>
    </lineage>
</organism>
<reference evidence="2 3" key="1">
    <citation type="submission" date="2022-08" db="EMBL/GenBank/DDBJ databases">
        <title>Bacterial and archaeal communities from various locations to study Microbial Dark Matter (Phase II).</title>
        <authorList>
            <person name="Stepanauskas R."/>
        </authorList>
    </citation>
    <scope>NUCLEOTIDE SEQUENCE [LARGE SCALE GENOMIC DNA]</scope>
    <source>
        <strain evidence="2 3">PD1</strain>
    </source>
</reference>
<evidence type="ECO:0000313" key="3">
    <source>
        <dbReference type="Proteomes" id="UP001204798"/>
    </source>
</evidence>
<evidence type="ECO:0000313" key="2">
    <source>
        <dbReference type="EMBL" id="MCS3921124.1"/>
    </source>
</evidence>
<gene>
    <name evidence="2" type="ORF">M2350_003565</name>
</gene>
<dbReference type="Gene3D" id="3.40.50.1010">
    <property type="entry name" value="5'-nuclease"/>
    <property type="match status" value="1"/>
</dbReference>
<dbReference type="Proteomes" id="UP001204798">
    <property type="component" value="Unassembled WGS sequence"/>
</dbReference>
<dbReference type="EMBL" id="JANUCP010000009">
    <property type="protein sequence ID" value="MCS3921124.1"/>
    <property type="molecule type" value="Genomic_DNA"/>
</dbReference>
<proteinExistence type="predicted"/>
<name>A0ABT2ET26_9BACT</name>
<dbReference type="PANTHER" id="PTHR39677">
    <property type="entry name" value="RIBONUCLEASE VAPC6"/>
    <property type="match status" value="1"/>
</dbReference>
<dbReference type="InterPro" id="IPR029060">
    <property type="entry name" value="PIN-like_dom_sf"/>
</dbReference>